<reference evidence="2" key="1">
    <citation type="journal article" date="2020" name="Stud. Mycol.">
        <title>101 Dothideomycetes genomes: a test case for predicting lifestyles and emergence of pathogens.</title>
        <authorList>
            <person name="Haridas S."/>
            <person name="Albert R."/>
            <person name="Binder M."/>
            <person name="Bloem J."/>
            <person name="Labutti K."/>
            <person name="Salamov A."/>
            <person name="Andreopoulos B."/>
            <person name="Baker S."/>
            <person name="Barry K."/>
            <person name="Bills G."/>
            <person name="Bluhm B."/>
            <person name="Cannon C."/>
            <person name="Castanera R."/>
            <person name="Culley D."/>
            <person name="Daum C."/>
            <person name="Ezra D."/>
            <person name="Gonzalez J."/>
            <person name="Henrissat B."/>
            <person name="Kuo A."/>
            <person name="Liang C."/>
            <person name="Lipzen A."/>
            <person name="Lutzoni F."/>
            <person name="Magnuson J."/>
            <person name="Mondo S."/>
            <person name="Nolan M."/>
            <person name="Ohm R."/>
            <person name="Pangilinan J."/>
            <person name="Park H.-J."/>
            <person name="Ramirez L."/>
            <person name="Alfaro M."/>
            <person name="Sun H."/>
            <person name="Tritt A."/>
            <person name="Yoshinaga Y."/>
            <person name="Zwiers L.-H."/>
            <person name="Turgeon B."/>
            <person name="Goodwin S."/>
            <person name="Spatafora J."/>
            <person name="Crous P."/>
            <person name="Grigoriev I."/>
        </authorList>
    </citation>
    <scope>NUCLEOTIDE SEQUENCE</scope>
    <source>
        <strain evidence="2">CBS 269.34</strain>
    </source>
</reference>
<proteinExistence type="predicted"/>
<evidence type="ECO:0000259" key="1">
    <source>
        <dbReference type="Pfam" id="PF12937"/>
    </source>
</evidence>
<dbReference type="Pfam" id="PF12937">
    <property type="entry name" value="F-box-like"/>
    <property type="match status" value="1"/>
</dbReference>
<dbReference type="EMBL" id="MU004202">
    <property type="protein sequence ID" value="KAF2488608.1"/>
    <property type="molecule type" value="Genomic_DNA"/>
</dbReference>
<sequence>MSPSHEDTLQRMVPRQRLPNELLVQVFSYLKFRHETNPWRDRCTPTLRSITLASRCFYDLATPFLYYRFQVLEDGQFINRESLFLRTIFENPHLGDYVRVVKLGVSSQWHGLPLSDEELEVFSRIARILMLDLDKTFWTMLTSTLGYSSVSLTVMLLHFLPKLEELYFELVDDQFPKHLLPKPDGALLGNILTNLQKLRIEFVSSHTDMVNVWIAPWLRLPSITIFEAVSFSIDYDLILDASNLTSIDLNGAMSSFALDNILGNCENLKSFRYQFDPNIYQEDDTPAPDEVLDGLRRLASKSLESLKLRYYSSGEYSDNNQWELSIALSYDFSLCCFEKLKYLEIDAPFIVGTDQHYKELHEGISSKEVPRLLEVLPPRITELRLHACGMYTQEQIGDLARGRIVRPMYPSLKLVEINSFKQFFFTRSFLKDVRKKFLATDVQFKYDYSEEYPFDGGYEGDLTMARNDFTSHEPTSLFFSDSDSDDSD</sequence>
<evidence type="ECO:0000313" key="3">
    <source>
        <dbReference type="Proteomes" id="UP000799750"/>
    </source>
</evidence>
<dbReference type="InterPro" id="IPR032675">
    <property type="entry name" value="LRR_dom_sf"/>
</dbReference>
<accession>A0A6A6Q830</accession>
<dbReference type="OrthoDB" id="2520703at2759"/>
<dbReference type="SUPFAM" id="SSF52047">
    <property type="entry name" value="RNI-like"/>
    <property type="match status" value="1"/>
</dbReference>
<dbReference type="AlphaFoldDB" id="A0A6A6Q830"/>
<dbReference type="InterPro" id="IPR001810">
    <property type="entry name" value="F-box_dom"/>
</dbReference>
<name>A0A6A6Q830_9PEZI</name>
<protein>
    <recommendedName>
        <fullName evidence="1">F-box domain-containing protein</fullName>
    </recommendedName>
</protein>
<dbReference type="Gene3D" id="3.80.10.10">
    <property type="entry name" value="Ribonuclease Inhibitor"/>
    <property type="match status" value="1"/>
</dbReference>
<dbReference type="Proteomes" id="UP000799750">
    <property type="component" value="Unassembled WGS sequence"/>
</dbReference>
<gene>
    <name evidence="2" type="ORF">BU16DRAFT_223669</name>
</gene>
<feature type="domain" description="F-box" evidence="1">
    <location>
        <begin position="17"/>
        <end position="69"/>
    </location>
</feature>
<organism evidence="2 3">
    <name type="scientific">Lophium mytilinum</name>
    <dbReference type="NCBI Taxonomy" id="390894"/>
    <lineage>
        <taxon>Eukaryota</taxon>
        <taxon>Fungi</taxon>
        <taxon>Dikarya</taxon>
        <taxon>Ascomycota</taxon>
        <taxon>Pezizomycotina</taxon>
        <taxon>Dothideomycetes</taxon>
        <taxon>Pleosporomycetidae</taxon>
        <taxon>Mytilinidiales</taxon>
        <taxon>Mytilinidiaceae</taxon>
        <taxon>Lophium</taxon>
    </lineage>
</organism>
<keyword evidence="3" id="KW-1185">Reference proteome</keyword>
<evidence type="ECO:0000313" key="2">
    <source>
        <dbReference type="EMBL" id="KAF2488608.1"/>
    </source>
</evidence>